<proteinExistence type="inferred from homology"/>
<dbReference type="InterPro" id="IPR051802">
    <property type="entry name" value="YfhM-like"/>
</dbReference>
<evidence type="ECO:0000256" key="1">
    <source>
        <dbReference type="ARBA" id="ARBA00010556"/>
    </source>
</evidence>
<dbReference type="SUPFAM" id="SSF48239">
    <property type="entry name" value="Terpenoid cyclases/Protein prenyltransferases"/>
    <property type="match status" value="1"/>
</dbReference>
<dbReference type="Pfam" id="PF01835">
    <property type="entry name" value="MG2"/>
    <property type="match status" value="1"/>
</dbReference>
<evidence type="ECO:0000313" key="4">
    <source>
        <dbReference type="EMBL" id="BDS06872.1"/>
    </source>
</evidence>
<dbReference type="KEGG" id="osu:NT6N_19120"/>
<evidence type="ECO:0000259" key="2">
    <source>
        <dbReference type="SMART" id="SM01359"/>
    </source>
</evidence>
<dbReference type="Gene3D" id="2.20.130.20">
    <property type="match status" value="1"/>
</dbReference>
<dbReference type="Gene3D" id="1.50.10.20">
    <property type="match status" value="1"/>
</dbReference>
<dbReference type="Pfam" id="PF00207">
    <property type="entry name" value="A2M"/>
    <property type="match status" value="1"/>
</dbReference>
<dbReference type="Pfam" id="PF17973">
    <property type="entry name" value="bMG10"/>
    <property type="match status" value="1"/>
</dbReference>
<name>A0AAT9FLQ9_9BACT</name>
<protein>
    <submittedName>
        <fullName evidence="4">Alpha-2-macroglobulin</fullName>
    </submittedName>
</protein>
<feature type="domain" description="Alpha-2-macroglobulin" evidence="3">
    <location>
        <begin position="1266"/>
        <end position="1356"/>
    </location>
</feature>
<dbReference type="InterPro" id="IPR001599">
    <property type="entry name" value="Macroglobln_a2"/>
</dbReference>
<dbReference type="PANTHER" id="PTHR40094">
    <property type="entry name" value="ALPHA-2-MACROGLOBULIN HOMOLOG"/>
    <property type="match status" value="1"/>
</dbReference>
<gene>
    <name evidence="4" type="ORF">NT6N_19120</name>
</gene>
<accession>A0AAT9FLQ9</accession>
<dbReference type="GO" id="GO:0004866">
    <property type="term" value="F:endopeptidase inhibitor activity"/>
    <property type="evidence" value="ECO:0007669"/>
    <property type="project" value="InterPro"/>
</dbReference>
<organism evidence="4">
    <name type="scientific">Oceaniferula spumae</name>
    <dbReference type="NCBI Taxonomy" id="2979115"/>
    <lineage>
        <taxon>Bacteria</taxon>
        <taxon>Pseudomonadati</taxon>
        <taxon>Verrucomicrobiota</taxon>
        <taxon>Verrucomicrobiia</taxon>
        <taxon>Verrucomicrobiales</taxon>
        <taxon>Verrucomicrobiaceae</taxon>
        <taxon>Oceaniferula</taxon>
    </lineage>
</organism>
<dbReference type="SMART" id="SM01419">
    <property type="entry name" value="Thiol-ester_cl"/>
    <property type="match status" value="1"/>
</dbReference>
<dbReference type="SMART" id="SM01360">
    <property type="entry name" value="A2M"/>
    <property type="match status" value="1"/>
</dbReference>
<feature type="domain" description="Alpha-2-macroglobulin bait region" evidence="2">
    <location>
        <begin position="1009"/>
        <end position="1146"/>
    </location>
</feature>
<dbReference type="CDD" id="cd02891">
    <property type="entry name" value="A2M_like"/>
    <property type="match status" value="1"/>
</dbReference>
<dbReference type="Pfam" id="PF17791">
    <property type="entry name" value="MG3"/>
    <property type="match status" value="1"/>
</dbReference>
<dbReference type="InterPro" id="IPR008930">
    <property type="entry name" value="Terpenoid_cyclase/PrenylTrfase"/>
</dbReference>
<evidence type="ECO:0000259" key="3">
    <source>
        <dbReference type="SMART" id="SM01360"/>
    </source>
</evidence>
<dbReference type="PANTHER" id="PTHR40094:SF1">
    <property type="entry name" value="UBIQUITIN DOMAIN-CONTAINING PROTEIN"/>
    <property type="match status" value="1"/>
</dbReference>
<dbReference type="InterPro" id="IPR011625">
    <property type="entry name" value="A2M_N_BRD"/>
</dbReference>
<dbReference type="InterPro" id="IPR047565">
    <property type="entry name" value="Alpha-macroglob_thiol-ester_cl"/>
</dbReference>
<dbReference type="Pfam" id="PF07703">
    <property type="entry name" value="A2M_BRD"/>
    <property type="match status" value="1"/>
</dbReference>
<dbReference type="GO" id="GO:0005615">
    <property type="term" value="C:extracellular space"/>
    <property type="evidence" value="ECO:0007669"/>
    <property type="project" value="InterPro"/>
</dbReference>
<dbReference type="InterPro" id="IPR002890">
    <property type="entry name" value="MG2"/>
</dbReference>
<dbReference type="SMART" id="SM01359">
    <property type="entry name" value="A2M_N_2"/>
    <property type="match status" value="1"/>
</dbReference>
<dbReference type="InterPro" id="IPR011990">
    <property type="entry name" value="TPR-like_helical_dom_sf"/>
</dbReference>
<dbReference type="Gene3D" id="2.60.40.1930">
    <property type="match status" value="1"/>
</dbReference>
<dbReference type="InterPro" id="IPR041555">
    <property type="entry name" value="MG3"/>
</dbReference>
<dbReference type="InterPro" id="IPR041246">
    <property type="entry name" value="Bact_MG10"/>
</dbReference>
<dbReference type="Pfam" id="PF07678">
    <property type="entry name" value="TED_complement"/>
    <property type="match status" value="1"/>
</dbReference>
<dbReference type="SUPFAM" id="SSF48452">
    <property type="entry name" value="TPR-like"/>
    <property type="match status" value="1"/>
</dbReference>
<dbReference type="InterPro" id="IPR011626">
    <property type="entry name" value="Alpha-macroglobulin_TED"/>
</dbReference>
<comment type="similarity">
    <text evidence="1">Belongs to the protease inhibitor I39 (alpha-2-macroglobulin) family. Bacterial alpha-2-macroglobulin subfamily.</text>
</comment>
<sequence length="2019" mass="227453">MKILPALFIAAICLITRLPAQNDMRQQAEKLQKDGNYKEALTVYKKLLTSDQATASDLTNGIDCLRKLQSYEETDALLESAIEKHPTNRKILATAATQYMQLPHHGEIIAGQFKRNHRQGGGEFVQTAERDRIRAIQLCLEALKHFPADMDQSTKQEMANVYQVLSSNIASGRLHTGAWRLQKLSDLTELPDYEKTNRWNRYGSGGRDPQGAPVTADGSPLYYSIPDSWENAKNDGERWRFCQAQRAKLTPSLSDHIDEQWADFLHNQFGITTMRNFSWFGSLDMDQQKGILQLHTLTDDETLAKLATGVKRFKLAEGQNFIQIYHSLSTKRESSADRLIQIYLDRRQHEKSAALLEKTIEQFPKSHSLKNRQKLLAQITGNWGRFEPNNKSFPAGTEASVDYVFRNAKSVTLVAREVDMTALVNDLWKYLEGNPLKLDWQTVRWNSLGNDLVNGKRKKYLGEEVGRRTHELKPRDHHWDTRATLSVPVKKSGAYLISAELENGVTTHTVVWLDASVIVKKDVNGGELYYVADAITGKAIAGATVEFFGYRQEYRKENNRFRKYDFHTKRAVKTTGDDGTVLIKNGELPNNYQWMVRAKTERGSALLGFTHIGSSVNEESGISQTKSFGITDRPVYQPDQEVFGKFWIRHARYDLKDVSTFAGQKFTITINDAAGNAVLKEHPVTADAYGGVEYTYKLPEDAKLGAYAVQLRQGNNWRGNHSFRVEEYKKPEYEVSVHAPKEPVMLGEKFEATIKANYYHGAPVTEAKVKIKVMRTRHNDRWFPIGRWDWLYGGGYGWLDIERPWYPGWKRWGCLCPSPWWWNRGGEQPEIVLEQELKIGPDGTVKVEIDTALAKAVHSDTNHSYEVTAEVVDASRRTIVGKGSIIAARRAYQVSVWLDRGYAHVGDAINATVAANTADGKHVETKGKAILYCISTDKDGKVIETEVKNWEIDTANERNGSIKFQAGAAGQYRLSAQMTDSKGREIEGAILFTVRGDAAADGTFQYSDLELIADKRTYEKGSTVKLLINTKRPNSTVLLSLRNGMEHRFVHIKGQSAEIEIPVEQKDMPNFFIEAATVSNAEVHTAVREIIVPPEKRILNVEVLPSADRFKPRGEGKVKVRITDQQGEPVKGSLALTIYDKSLEYISGGSNVTEIKAHFWKWRRNFRGGYGHSTNHYEGNVLKEKTEGMQTLGAFGHSLADSGGAGGLREGMSVRSRQMSKKAGRAMPAPMALAEAEVGKDEVADGEAPGADDAPAVMVRKDFADLVKWIGTVETNDDGVAEVPVTFPDNLTTWKIKTWAMAHGTRVGEGSAEVITSKDLIIRLQAPRFFIEKDEVVLSAVVHNYLKTEQDAKISLELEGGTLKTDSEITQQRTIKAGGETRIEWLAKVSGEGTAIVRMKVITADDSDAMEMTYPVYVHGILKQEAWSKVVEPGKDNTVINFKVPAERRPDQTRLEIRYSPTIAGSIVDAIPYLVEYPYGCTEQTLNRFVPTVIAQKLIKEMGIDLEGVRNKRANLNPQEIGDDKERMAQWQRWQRNPVFNENEVNKMTRAGIKRLAEMQLTDGGWGWFSGWGERSYPHTTAIVVHGLLIAKAHGVAVDEGMLDEGVTWLKNYEVRETEKIRMWEKRKKNTKRTASAMDAFVRLVLAEAESPNKEMLGYLFRDKNELSVYAKSLTGMALHLAGDTENRDAVIRNIEQFLVYDDENQSAYLKLGNNGYWWYWYGSEMEAHAWYLKLLAATNPKSKQARGLVKYLINNRKHATYWNSTRDTAYCIEAIADYMRASGENNPDAEVTVSVDGKEIKTVKISKDNLFSYDNKVVIAGDALGTGDHKIEIVRKGKGALYTNAYLTVFTKEDFIKKAGLEVKVDRAYYKLERIDATESTAGTKGQVVDHKVEKYKRIPMEPGDMVTSGDLIEVELHIHSKNDYEYLMFSDWKPAGLEAVKIQSGYTGNSLGAYMEMRNERTAFFVRRLPRGEHSFSYRLRAEIPGSFSALPTIAEAMYAPELKANSDEMKVKVKDK</sequence>
<dbReference type="EMBL" id="AP026866">
    <property type="protein sequence ID" value="BDS06872.1"/>
    <property type="molecule type" value="Genomic_DNA"/>
</dbReference>
<reference evidence="4" key="1">
    <citation type="submission" date="2024-07" db="EMBL/GenBank/DDBJ databases">
        <title>Complete genome sequence of Verrucomicrobiaceae bacterium NT6N.</title>
        <authorList>
            <person name="Huang C."/>
            <person name="Takami H."/>
            <person name="Hamasaki K."/>
        </authorList>
    </citation>
    <scope>NUCLEOTIDE SEQUENCE</scope>
    <source>
        <strain evidence="4">NT6N</strain>
    </source>
</reference>
<dbReference type="Gene3D" id="1.25.40.10">
    <property type="entry name" value="Tetratricopeptide repeat domain"/>
    <property type="match status" value="1"/>
</dbReference>